<name>A0A1H7L0I5_STRJI</name>
<dbReference type="OrthoDB" id="7949713at2"/>
<accession>A0A1H7L0I5</accession>
<dbReference type="STRING" id="235985.SAMN05414137_104287"/>
<gene>
    <name evidence="2" type="ORF">SAMN05414137_104287</name>
</gene>
<protein>
    <submittedName>
        <fullName evidence="2">Uncharacterized protein</fullName>
    </submittedName>
</protein>
<evidence type="ECO:0000313" key="3">
    <source>
        <dbReference type="Proteomes" id="UP000183015"/>
    </source>
</evidence>
<keyword evidence="3" id="KW-1185">Reference proteome</keyword>
<evidence type="ECO:0000313" key="2">
    <source>
        <dbReference type="EMBL" id="SEK92498.1"/>
    </source>
</evidence>
<feature type="region of interest" description="Disordered" evidence="1">
    <location>
        <begin position="147"/>
        <end position="166"/>
    </location>
</feature>
<dbReference type="eggNOG" id="ENOG503469A">
    <property type="taxonomic scope" value="Bacteria"/>
</dbReference>
<evidence type="ECO:0000256" key="1">
    <source>
        <dbReference type="SAM" id="MobiDB-lite"/>
    </source>
</evidence>
<proteinExistence type="predicted"/>
<dbReference type="Proteomes" id="UP000183015">
    <property type="component" value="Unassembled WGS sequence"/>
</dbReference>
<dbReference type="AlphaFoldDB" id="A0A1H7L0I5"/>
<reference evidence="3" key="1">
    <citation type="submission" date="2016-10" db="EMBL/GenBank/DDBJ databases">
        <authorList>
            <person name="Varghese N."/>
        </authorList>
    </citation>
    <scope>NUCLEOTIDE SEQUENCE [LARGE SCALE GENOMIC DNA]</scope>
    <source>
        <strain evidence="3">DSM 45096 / BCRC 16803 / CGMCC 4.1857 / CIP 109030 / JCM 12277 / KCTC 19219 / NBRC 100920 / 33214</strain>
    </source>
</reference>
<sequence length="189" mass="18169">MTTSSVPGAGRRRPRRPLPSALASTLASAVALVVLSGCGSSTPSPGVAAVGTGAAGASPSASATADRTTQLLQFASCMRQHGVNVPDPQAGATTVQLPAGTKGDAATQAALQTCQHFLGADGKGGGDPTAVARAVALAECLRAHGISVPDPQPGQPLRISGAGDPKTEQAVLACRAAGSSASAAPGSGG</sequence>
<dbReference type="EMBL" id="FOAZ01000004">
    <property type="protein sequence ID" value="SEK92498.1"/>
    <property type="molecule type" value="Genomic_DNA"/>
</dbReference>
<dbReference type="RefSeq" id="WP_143094259.1">
    <property type="nucleotide sequence ID" value="NZ_BBPN01000001.1"/>
</dbReference>
<organism evidence="2 3">
    <name type="scientific">Streptacidiphilus jiangxiensis</name>
    <dbReference type="NCBI Taxonomy" id="235985"/>
    <lineage>
        <taxon>Bacteria</taxon>
        <taxon>Bacillati</taxon>
        <taxon>Actinomycetota</taxon>
        <taxon>Actinomycetes</taxon>
        <taxon>Kitasatosporales</taxon>
        <taxon>Streptomycetaceae</taxon>
        <taxon>Streptacidiphilus</taxon>
    </lineage>
</organism>